<feature type="domain" description="Lipopolysaccharide assembly protein A" evidence="6">
    <location>
        <begin position="27"/>
        <end position="76"/>
    </location>
</feature>
<evidence type="ECO:0000313" key="7">
    <source>
        <dbReference type="EMBL" id="MEA5669850.1"/>
    </source>
</evidence>
<name>A0ABU5V910_9PSED</name>
<feature type="transmembrane region" description="Helical" evidence="5">
    <location>
        <begin position="45"/>
        <end position="69"/>
    </location>
</feature>
<dbReference type="Pfam" id="PF06305">
    <property type="entry name" value="LapA_dom"/>
    <property type="match status" value="1"/>
</dbReference>
<keyword evidence="3 5" id="KW-1133">Transmembrane helix</keyword>
<keyword evidence="2 5" id="KW-0812">Transmembrane</keyword>
<dbReference type="RefSeq" id="WP_323452199.1">
    <property type="nucleotide sequence ID" value="NZ_JAYFUI010000033.1"/>
</dbReference>
<accession>A0ABU5V910</accession>
<evidence type="ECO:0000256" key="5">
    <source>
        <dbReference type="SAM" id="Phobius"/>
    </source>
</evidence>
<evidence type="ECO:0000313" key="8">
    <source>
        <dbReference type="Proteomes" id="UP001302573"/>
    </source>
</evidence>
<dbReference type="Proteomes" id="UP001302573">
    <property type="component" value="Unassembled WGS sequence"/>
</dbReference>
<evidence type="ECO:0000256" key="2">
    <source>
        <dbReference type="ARBA" id="ARBA00022692"/>
    </source>
</evidence>
<organism evidence="7 8">
    <name type="scientific">Pseudomonas machongensis</name>
    <dbReference type="NCBI Taxonomy" id="3110229"/>
    <lineage>
        <taxon>Bacteria</taxon>
        <taxon>Pseudomonadati</taxon>
        <taxon>Pseudomonadota</taxon>
        <taxon>Gammaproteobacteria</taxon>
        <taxon>Pseudomonadales</taxon>
        <taxon>Pseudomonadaceae</taxon>
        <taxon>Pseudomonas</taxon>
    </lineage>
</organism>
<dbReference type="EMBL" id="JAYFUI010000033">
    <property type="protein sequence ID" value="MEA5669850.1"/>
    <property type="molecule type" value="Genomic_DNA"/>
</dbReference>
<evidence type="ECO:0000256" key="1">
    <source>
        <dbReference type="ARBA" id="ARBA00022475"/>
    </source>
</evidence>
<reference evidence="7 8" key="1">
    <citation type="submission" date="2023-12" db="EMBL/GenBank/DDBJ databases">
        <title>Pseudomonas machongensis sp. nov., isolated from wilted pepper plants (Capsicum annuum).</title>
        <authorList>
            <person name="Qiu M."/>
            <person name="Li Y."/>
            <person name="Liu Q."/>
            <person name="Zhang X."/>
            <person name="Huang Y."/>
            <person name="Guo R."/>
            <person name="Hu M."/>
            <person name="Zhou J."/>
            <person name="Zhou X."/>
        </authorList>
    </citation>
    <scope>NUCLEOTIDE SEQUENCE [LARGE SCALE GENOMIC DNA]</scope>
    <source>
        <strain evidence="7 8">MH2</strain>
    </source>
</reference>
<proteinExistence type="predicted"/>
<gene>
    <name evidence="7" type="ORF">VA602_00690</name>
</gene>
<sequence>MRNITRALLLLFSLLLAAFTLFFVLDNQQDISLVILGWSTPALPLAIVVLASLVLGLVIGPILVGVASVRGKRRLRMDR</sequence>
<evidence type="ECO:0000256" key="3">
    <source>
        <dbReference type="ARBA" id="ARBA00022989"/>
    </source>
</evidence>
<dbReference type="InterPro" id="IPR010445">
    <property type="entry name" value="LapA_dom"/>
</dbReference>
<evidence type="ECO:0000256" key="4">
    <source>
        <dbReference type="ARBA" id="ARBA00023136"/>
    </source>
</evidence>
<protein>
    <submittedName>
        <fullName evidence="7">LapA family protein</fullName>
    </submittedName>
</protein>
<feature type="transmembrane region" description="Helical" evidence="5">
    <location>
        <begin position="7"/>
        <end position="25"/>
    </location>
</feature>
<keyword evidence="1" id="KW-1003">Cell membrane</keyword>
<keyword evidence="8" id="KW-1185">Reference proteome</keyword>
<comment type="caution">
    <text evidence="7">The sequence shown here is derived from an EMBL/GenBank/DDBJ whole genome shotgun (WGS) entry which is preliminary data.</text>
</comment>
<evidence type="ECO:0000259" key="6">
    <source>
        <dbReference type="Pfam" id="PF06305"/>
    </source>
</evidence>
<keyword evidence="4 5" id="KW-0472">Membrane</keyword>